<evidence type="ECO:0000256" key="6">
    <source>
        <dbReference type="ARBA" id="ARBA00022989"/>
    </source>
</evidence>
<keyword evidence="3 8" id="KW-1003">Cell membrane</keyword>
<dbReference type="RefSeq" id="WP_341764822.1">
    <property type="nucleotide sequence ID" value="NZ_OZ034688.1"/>
</dbReference>
<feature type="transmembrane region" description="Helical" evidence="9">
    <location>
        <begin position="40"/>
        <end position="63"/>
    </location>
</feature>
<reference evidence="10" key="1">
    <citation type="submission" date="2024-04" db="EMBL/GenBank/DDBJ databases">
        <authorList>
            <person name="Manzano-Marin A."/>
            <person name="Manzano-Marin A."/>
            <person name="Alejandro Manzano Marin A."/>
        </authorList>
    </citation>
    <scope>NUCLEOTIDE SEQUENCE [LARGE SCALE GENOMIC DNA]</scope>
    <source>
        <strain evidence="10">TABTEA</strain>
    </source>
</reference>
<comment type="similarity">
    <text evidence="2 8">Belongs to the MreD family.</text>
</comment>
<proteinExistence type="inferred from homology"/>
<evidence type="ECO:0000256" key="4">
    <source>
        <dbReference type="ARBA" id="ARBA00022692"/>
    </source>
</evidence>
<dbReference type="InterPro" id="IPR026034">
    <property type="entry name" value="MreD_proteobac"/>
</dbReference>
<evidence type="ECO:0000256" key="2">
    <source>
        <dbReference type="ARBA" id="ARBA00007776"/>
    </source>
</evidence>
<evidence type="ECO:0000256" key="5">
    <source>
        <dbReference type="ARBA" id="ARBA00022960"/>
    </source>
</evidence>
<sequence>MNKILSEDKYTFVFLSFFVAFILEFILWPKEFIIYRPTLLFLVLFYWLIISPCLIGIWVSFFLGIIVDFIQGYVLGINALLFSIICYFLTYKEQLFRNITLWQQILLVILFTIVQNLVTFIIEYLFFDIFFSLKIFLNCVINGFIWPLLFLFFKKINC</sequence>
<dbReference type="NCBIfam" id="TIGR03426">
    <property type="entry name" value="shape_MreD"/>
    <property type="match status" value="1"/>
</dbReference>
<comment type="subcellular location">
    <subcellularLocation>
        <location evidence="8">Cell inner membrane</location>
    </subcellularLocation>
    <subcellularLocation>
        <location evidence="1">Cell membrane</location>
        <topology evidence="1">Multi-pass membrane protein</topology>
    </subcellularLocation>
</comment>
<evidence type="ECO:0000256" key="8">
    <source>
        <dbReference type="PIRNR" id="PIRNR018472"/>
    </source>
</evidence>
<dbReference type="InterPro" id="IPR007227">
    <property type="entry name" value="Cell_shape_determining_MreD"/>
</dbReference>
<dbReference type="PANTHER" id="PTHR37484">
    <property type="entry name" value="ROD SHAPE-DETERMINING PROTEIN MRED"/>
    <property type="match status" value="1"/>
</dbReference>
<keyword evidence="8" id="KW-0997">Cell inner membrane</keyword>
<dbReference type="Proteomes" id="UP001497533">
    <property type="component" value="Chromosome"/>
</dbReference>
<feature type="transmembrane region" description="Helical" evidence="9">
    <location>
        <begin position="69"/>
        <end position="89"/>
    </location>
</feature>
<evidence type="ECO:0000313" key="10">
    <source>
        <dbReference type="EMBL" id="CAL1329353.1"/>
    </source>
</evidence>
<keyword evidence="5 8" id="KW-0133">Cell shape</keyword>
<accession>A0ABP1CE24</accession>
<keyword evidence="4 9" id="KW-0812">Transmembrane</keyword>
<dbReference type="Pfam" id="PF04093">
    <property type="entry name" value="MreD"/>
    <property type="match status" value="1"/>
</dbReference>
<gene>
    <name evidence="10" type="primary">mreD</name>
    <name evidence="10" type="ORF">PRHACTZTBTEA_435</name>
</gene>
<feature type="transmembrane region" description="Helical" evidence="9">
    <location>
        <begin position="12"/>
        <end position="28"/>
    </location>
</feature>
<dbReference type="EMBL" id="OZ034688">
    <property type="protein sequence ID" value="CAL1329353.1"/>
    <property type="molecule type" value="Genomic_DNA"/>
</dbReference>
<keyword evidence="6 9" id="KW-1133">Transmembrane helix</keyword>
<organism evidence="10 11">
    <name type="scientific">Candidatus Providencia siddallii</name>
    <dbReference type="NCBI Taxonomy" id="1715285"/>
    <lineage>
        <taxon>Bacteria</taxon>
        <taxon>Pseudomonadati</taxon>
        <taxon>Pseudomonadota</taxon>
        <taxon>Gammaproteobacteria</taxon>
        <taxon>Enterobacterales</taxon>
        <taxon>Morganellaceae</taxon>
        <taxon>Providencia</taxon>
    </lineage>
</organism>
<name>A0ABP1CE24_9GAMM</name>
<evidence type="ECO:0000256" key="9">
    <source>
        <dbReference type="SAM" id="Phobius"/>
    </source>
</evidence>
<feature type="transmembrane region" description="Helical" evidence="9">
    <location>
        <begin position="101"/>
        <end position="127"/>
    </location>
</feature>
<evidence type="ECO:0000256" key="1">
    <source>
        <dbReference type="ARBA" id="ARBA00004651"/>
    </source>
</evidence>
<keyword evidence="11" id="KW-1185">Reference proteome</keyword>
<comment type="function">
    <text evidence="8">Involved in formation of the rod shape of the cell. May also contribute to regulation of formation of penicillin-binding proteins.</text>
</comment>
<evidence type="ECO:0000256" key="7">
    <source>
        <dbReference type="ARBA" id="ARBA00023136"/>
    </source>
</evidence>
<dbReference type="PIRSF" id="PIRSF018472">
    <property type="entry name" value="MreD_proteobac"/>
    <property type="match status" value="1"/>
</dbReference>
<evidence type="ECO:0000256" key="3">
    <source>
        <dbReference type="ARBA" id="ARBA00022475"/>
    </source>
</evidence>
<evidence type="ECO:0000313" key="11">
    <source>
        <dbReference type="Proteomes" id="UP001497533"/>
    </source>
</evidence>
<dbReference type="PANTHER" id="PTHR37484:SF1">
    <property type="entry name" value="ROD SHAPE-DETERMINING PROTEIN MRED"/>
    <property type="match status" value="1"/>
</dbReference>
<protein>
    <recommendedName>
        <fullName evidence="8">Rod shape-determining protein MreD</fullName>
    </recommendedName>
</protein>
<keyword evidence="7 8" id="KW-0472">Membrane</keyword>
<feature type="transmembrane region" description="Helical" evidence="9">
    <location>
        <begin position="133"/>
        <end position="153"/>
    </location>
</feature>